<dbReference type="AlphaFoldDB" id="A0AAE0WP36"/>
<organism evidence="1 2">
    <name type="scientific">Recurvomyces mirabilis</name>
    <dbReference type="NCBI Taxonomy" id="574656"/>
    <lineage>
        <taxon>Eukaryota</taxon>
        <taxon>Fungi</taxon>
        <taxon>Dikarya</taxon>
        <taxon>Ascomycota</taxon>
        <taxon>Pezizomycotina</taxon>
        <taxon>Dothideomycetes</taxon>
        <taxon>Dothideomycetidae</taxon>
        <taxon>Mycosphaerellales</taxon>
        <taxon>Teratosphaeriaceae</taxon>
        <taxon>Recurvomyces</taxon>
    </lineage>
</organism>
<proteinExistence type="predicted"/>
<keyword evidence="2" id="KW-1185">Reference proteome</keyword>
<comment type="caution">
    <text evidence="1">The sequence shown here is derived from an EMBL/GenBank/DDBJ whole genome shotgun (WGS) entry which is preliminary data.</text>
</comment>
<dbReference type="EMBL" id="JAUTXT010000015">
    <property type="protein sequence ID" value="KAK3675248.1"/>
    <property type="molecule type" value="Genomic_DNA"/>
</dbReference>
<reference evidence="1" key="1">
    <citation type="submission" date="2023-07" db="EMBL/GenBank/DDBJ databases">
        <title>Black Yeasts Isolated from many extreme environments.</title>
        <authorList>
            <person name="Coleine C."/>
            <person name="Stajich J.E."/>
            <person name="Selbmann L."/>
        </authorList>
    </citation>
    <scope>NUCLEOTIDE SEQUENCE</scope>
    <source>
        <strain evidence="1">CCFEE 5485</strain>
    </source>
</reference>
<name>A0AAE0WP36_9PEZI</name>
<gene>
    <name evidence="1" type="ORF">LTR78_004758</name>
</gene>
<evidence type="ECO:0000313" key="1">
    <source>
        <dbReference type="EMBL" id="KAK3675248.1"/>
    </source>
</evidence>
<dbReference type="Proteomes" id="UP001274830">
    <property type="component" value="Unassembled WGS sequence"/>
</dbReference>
<evidence type="ECO:0000313" key="2">
    <source>
        <dbReference type="Proteomes" id="UP001274830"/>
    </source>
</evidence>
<sequence>MISPQVPNPKGLTTLTGRPLEYNHDTLTNVMLGDGGAGFTSIGANMLPQGYTDDSVVQIPIKLSDYETPKENLVAPEEKRGFLRRLSNSVQIKQSNNEEFKMAKMRRGDYLKYWAKGEDGNFLPAVKEPKEGRKAWVEKQLELYGEVKRV</sequence>
<protein>
    <submittedName>
        <fullName evidence="1">Uncharacterized protein</fullName>
    </submittedName>
</protein>
<accession>A0AAE0WP36</accession>